<dbReference type="GO" id="GO:0005663">
    <property type="term" value="C:DNA replication factor C complex"/>
    <property type="evidence" value="ECO:0007669"/>
    <property type="project" value="TreeGrafter"/>
</dbReference>
<dbReference type="PANTHER" id="PTHR11669">
    <property type="entry name" value="REPLICATION FACTOR C / DNA POLYMERASE III GAMMA-TAU SUBUNIT"/>
    <property type="match status" value="1"/>
</dbReference>
<evidence type="ECO:0000313" key="3">
    <source>
        <dbReference type="EMBL" id="CAG8603332.1"/>
    </source>
</evidence>
<reference evidence="3" key="1">
    <citation type="submission" date="2021-06" db="EMBL/GenBank/DDBJ databases">
        <authorList>
            <person name="Kallberg Y."/>
            <person name="Tangrot J."/>
            <person name="Rosling A."/>
        </authorList>
    </citation>
    <scope>NUCLEOTIDE SEQUENCE</scope>
    <source>
        <strain evidence="3">AZ414A</strain>
    </source>
</reference>
<evidence type="ECO:0000259" key="2">
    <source>
        <dbReference type="Pfam" id="PF00004"/>
    </source>
</evidence>
<protein>
    <submittedName>
        <fullName evidence="3">10317_t:CDS:1</fullName>
    </submittedName>
</protein>
<dbReference type="GO" id="GO:0006281">
    <property type="term" value="P:DNA repair"/>
    <property type="evidence" value="ECO:0007669"/>
    <property type="project" value="TreeGrafter"/>
</dbReference>
<dbReference type="Proteomes" id="UP000789706">
    <property type="component" value="Unassembled WGS sequence"/>
</dbReference>
<evidence type="ECO:0000256" key="1">
    <source>
        <dbReference type="ARBA" id="ARBA00005378"/>
    </source>
</evidence>
<organism evidence="3 4">
    <name type="scientific">Diversispora eburnea</name>
    <dbReference type="NCBI Taxonomy" id="1213867"/>
    <lineage>
        <taxon>Eukaryota</taxon>
        <taxon>Fungi</taxon>
        <taxon>Fungi incertae sedis</taxon>
        <taxon>Mucoromycota</taxon>
        <taxon>Glomeromycotina</taxon>
        <taxon>Glomeromycetes</taxon>
        <taxon>Diversisporales</taxon>
        <taxon>Diversisporaceae</taxon>
        <taxon>Diversispora</taxon>
    </lineage>
</organism>
<dbReference type="GO" id="GO:0003689">
    <property type="term" value="F:DNA clamp loader activity"/>
    <property type="evidence" value="ECO:0007669"/>
    <property type="project" value="TreeGrafter"/>
</dbReference>
<dbReference type="InterPro" id="IPR027417">
    <property type="entry name" value="P-loop_NTPase"/>
</dbReference>
<dbReference type="InterPro" id="IPR050238">
    <property type="entry name" value="DNA_Rep/Repair_Clamp_Loader"/>
</dbReference>
<dbReference type="Gene3D" id="1.10.8.60">
    <property type="match status" value="1"/>
</dbReference>
<feature type="non-terminal residue" evidence="3">
    <location>
        <position position="255"/>
    </location>
</feature>
<dbReference type="OrthoDB" id="5548359at2759"/>
<dbReference type="Gene3D" id="3.40.50.300">
    <property type="entry name" value="P-loop containing nucleotide triphosphate hydrolases"/>
    <property type="match status" value="1"/>
</dbReference>
<keyword evidence="4" id="KW-1185">Reference proteome</keyword>
<sequence>MASNFGNRGIGQYLYSRIINIVSKELRRILLALLKKYPDRITSVIYNLLAQEPSIDMEAPTEIKRGLLILNKAKKFKRVASKRTIKLCAKSGDRFVEKDRVPHLLFYGPFGTGKTTTILAFARKLYGSTSFELKLNASDDQWSDMQARNALRRSIVLNALNCNISLDGISALQRIDNGDMRKALNGLQVCHVAYNYIDETVVYKCTGNPEPEDIKYIVLKMNLIQHILVIKARKSFALQDIVAEVHKYLNNFEMP</sequence>
<dbReference type="GO" id="GO:0005524">
    <property type="term" value="F:ATP binding"/>
    <property type="evidence" value="ECO:0007669"/>
    <property type="project" value="InterPro"/>
</dbReference>
<feature type="domain" description="ATPase AAA-type core" evidence="2">
    <location>
        <begin position="104"/>
        <end position="187"/>
    </location>
</feature>
<dbReference type="SUPFAM" id="SSF52540">
    <property type="entry name" value="P-loop containing nucleoside triphosphate hydrolases"/>
    <property type="match status" value="1"/>
</dbReference>
<gene>
    <name evidence="3" type="ORF">DEBURN_LOCUS9630</name>
</gene>
<evidence type="ECO:0000313" key="4">
    <source>
        <dbReference type="Proteomes" id="UP000789706"/>
    </source>
</evidence>
<comment type="similarity">
    <text evidence="1">Belongs to the activator 1 small subunits family.</text>
</comment>
<dbReference type="Pfam" id="PF00004">
    <property type="entry name" value="AAA"/>
    <property type="match status" value="1"/>
</dbReference>
<dbReference type="GO" id="GO:0016887">
    <property type="term" value="F:ATP hydrolysis activity"/>
    <property type="evidence" value="ECO:0007669"/>
    <property type="project" value="InterPro"/>
</dbReference>
<comment type="caution">
    <text evidence="3">The sequence shown here is derived from an EMBL/GenBank/DDBJ whole genome shotgun (WGS) entry which is preliminary data.</text>
</comment>
<accession>A0A9N9CKK5</accession>
<dbReference type="InterPro" id="IPR003959">
    <property type="entry name" value="ATPase_AAA_core"/>
</dbReference>
<name>A0A9N9CKK5_9GLOM</name>
<dbReference type="AlphaFoldDB" id="A0A9N9CKK5"/>
<dbReference type="GO" id="GO:0005634">
    <property type="term" value="C:nucleus"/>
    <property type="evidence" value="ECO:0007669"/>
    <property type="project" value="TreeGrafter"/>
</dbReference>
<dbReference type="PANTHER" id="PTHR11669:SF9">
    <property type="entry name" value="REPLICATION FACTOR C SUBUNIT 5"/>
    <property type="match status" value="1"/>
</dbReference>
<proteinExistence type="inferred from homology"/>
<dbReference type="EMBL" id="CAJVPK010001969">
    <property type="protein sequence ID" value="CAG8603332.1"/>
    <property type="molecule type" value="Genomic_DNA"/>
</dbReference>
<dbReference type="GO" id="GO:0006261">
    <property type="term" value="P:DNA-templated DNA replication"/>
    <property type="evidence" value="ECO:0007669"/>
    <property type="project" value="TreeGrafter"/>
</dbReference>